<reference evidence="1 2" key="1">
    <citation type="submission" date="2020-05" db="EMBL/GenBank/DDBJ databases">
        <title>Whole Genome Sequences of Enterobacteriales Associated with the International Space Station.</title>
        <authorList>
            <person name="Bharadwaj A."/>
            <person name="Daudu R."/>
            <person name="Singh N."/>
            <person name="Wood J."/>
            <person name="Debieu M."/>
            <person name="Mason C."/>
            <person name="Wang C."/>
            <person name="Venkateswaran K."/>
        </authorList>
    </citation>
    <scope>NUCLEOTIDE SEQUENCE [LARGE SCALE GENOMIC DNA]</scope>
    <source>
        <strain evidence="1 2">IF5SW-B1</strain>
    </source>
</reference>
<proteinExistence type="predicted"/>
<evidence type="ECO:0000313" key="2">
    <source>
        <dbReference type="Proteomes" id="UP000566985"/>
    </source>
</evidence>
<protein>
    <submittedName>
        <fullName evidence="1">ANR family transcriptional regulator</fullName>
    </submittedName>
</protein>
<name>A0A7Y6TTV3_9GAMM</name>
<dbReference type="NCBIfam" id="NF033650">
    <property type="entry name" value="ANR_neg_reg"/>
    <property type="match status" value="1"/>
</dbReference>
<organism evidence="1 2">
    <name type="scientific">Pantoea brenneri</name>
    <dbReference type="NCBI Taxonomy" id="472694"/>
    <lineage>
        <taxon>Bacteria</taxon>
        <taxon>Pseudomonadati</taxon>
        <taxon>Pseudomonadota</taxon>
        <taxon>Gammaproteobacteria</taxon>
        <taxon>Enterobacterales</taxon>
        <taxon>Erwiniaceae</taxon>
        <taxon>Pantoea</taxon>
    </lineage>
</organism>
<dbReference type="AlphaFoldDB" id="A0A7Y6TTV3"/>
<evidence type="ECO:0000313" key="1">
    <source>
        <dbReference type="EMBL" id="NUY98672.1"/>
    </source>
</evidence>
<dbReference type="InterPro" id="IPR047666">
    <property type="entry name" value="ANR_neg_reg"/>
</dbReference>
<accession>A0A7Y6TTV3</accession>
<sequence length="66" mass="7366">MPYMRLARIAAEAENAGAYGFAAAAWKAAAGLALRESNRQWAEERCALCENALRREWGVIKPEKEK</sequence>
<dbReference type="EMBL" id="JABWPM010000030">
    <property type="protein sequence ID" value="NUY98672.1"/>
    <property type="molecule type" value="Genomic_DNA"/>
</dbReference>
<comment type="caution">
    <text evidence="1">The sequence shown here is derived from an EMBL/GenBank/DDBJ whole genome shotgun (WGS) entry which is preliminary data.</text>
</comment>
<gene>
    <name evidence="1" type="ORF">HU668_19665</name>
</gene>
<dbReference type="Proteomes" id="UP000566985">
    <property type="component" value="Unassembled WGS sequence"/>
</dbReference>